<feature type="compositionally biased region" description="Low complexity" evidence="2">
    <location>
        <begin position="85"/>
        <end position="95"/>
    </location>
</feature>
<evidence type="ECO:0000256" key="2">
    <source>
        <dbReference type="SAM" id="MobiDB-lite"/>
    </source>
</evidence>
<evidence type="ECO:0000313" key="3">
    <source>
        <dbReference type="EMBL" id="KAG7191754.1"/>
    </source>
</evidence>
<feature type="region of interest" description="Disordered" evidence="2">
    <location>
        <begin position="85"/>
        <end position="124"/>
    </location>
</feature>
<organism evidence="3 4">
    <name type="scientific">Scheffersomyces spartinae</name>
    <dbReference type="NCBI Taxonomy" id="45513"/>
    <lineage>
        <taxon>Eukaryota</taxon>
        <taxon>Fungi</taxon>
        <taxon>Dikarya</taxon>
        <taxon>Ascomycota</taxon>
        <taxon>Saccharomycotina</taxon>
        <taxon>Pichiomycetes</taxon>
        <taxon>Debaryomycetaceae</taxon>
        <taxon>Scheffersomyces</taxon>
    </lineage>
</organism>
<dbReference type="InterPro" id="IPR006553">
    <property type="entry name" value="Leu-rich_rpt_Cys-con_subtyp"/>
</dbReference>
<evidence type="ECO:0000313" key="4">
    <source>
        <dbReference type="Proteomes" id="UP000790833"/>
    </source>
</evidence>
<dbReference type="RefSeq" id="XP_043047306.1">
    <property type="nucleotide sequence ID" value="XM_043193637.1"/>
</dbReference>
<evidence type="ECO:0000256" key="1">
    <source>
        <dbReference type="SAM" id="Coils"/>
    </source>
</evidence>
<dbReference type="SUPFAM" id="SSF52047">
    <property type="entry name" value="RNI-like"/>
    <property type="match status" value="1"/>
</dbReference>
<dbReference type="PANTHER" id="PTHR13318">
    <property type="entry name" value="PARTNER OF PAIRED, ISOFORM B-RELATED"/>
    <property type="match status" value="1"/>
</dbReference>
<accession>A0A9P8AGI0</accession>
<feature type="region of interest" description="Disordered" evidence="2">
    <location>
        <begin position="28"/>
        <end position="63"/>
    </location>
</feature>
<dbReference type="EMBL" id="JAHMUF010000024">
    <property type="protein sequence ID" value="KAG7191754.1"/>
    <property type="molecule type" value="Genomic_DNA"/>
</dbReference>
<keyword evidence="1" id="KW-0175">Coiled coil</keyword>
<comment type="caution">
    <text evidence="3">The sequence shown here is derived from an EMBL/GenBank/DDBJ whole genome shotgun (WGS) entry which is preliminary data.</text>
</comment>
<dbReference type="GeneID" id="66116264"/>
<dbReference type="Proteomes" id="UP000790833">
    <property type="component" value="Unassembled WGS sequence"/>
</dbReference>
<gene>
    <name evidence="3" type="primary">AMN1</name>
    <name evidence="3" type="ORF">KQ657_002890</name>
</gene>
<keyword evidence="4" id="KW-1185">Reference proteome</keyword>
<feature type="compositionally biased region" description="Acidic residues" evidence="2">
    <location>
        <begin position="96"/>
        <end position="111"/>
    </location>
</feature>
<protein>
    <submittedName>
        <fullName evidence="3">Antagonist of MEN (Mitotic Exit Network)</fullName>
    </submittedName>
</protein>
<name>A0A9P8AGI0_9ASCO</name>
<reference evidence="3" key="1">
    <citation type="submission" date="2021-03" db="EMBL/GenBank/DDBJ databases">
        <authorList>
            <person name="Palmer J.M."/>
        </authorList>
    </citation>
    <scope>NUCLEOTIDE SEQUENCE</scope>
    <source>
        <strain evidence="3">ARV_011</strain>
    </source>
</reference>
<dbReference type="CDD" id="cd09293">
    <property type="entry name" value="AMN1"/>
    <property type="match status" value="1"/>
</dbReference>
<dbReference type="GO" id="GO:0019005">
    <property type="term" value="C:SCF ubiquitin ligase complex"/>
    <property type="evidence" value="ECO:0007669"/>
    <property type="project" value="TreeGrafter"/>
</dbReference>
<dbReference type="Gene3D" id="3.80.10.10">
    <property type="entry name" value="Ribonuclease Inhibitor"/>
    <property type="match status" value="1"/>
</dbReference>
<sequence length="546" mass="62660">MITPFTANKTAPLPFAYKYDNQIYDFNPYVSPSGHRRKKQRRNSSMASSDDSDVSSDSDSKPTITLDKMKIDVNFANEVSFFSESSSSDLDSLPDYSDDDFSPFSDVEDGDTTTGSDFSSPDRCDLKSPPLIKGSNINSIIGQVSELVSEPEPEYQPPSIFEVPEIVYRILKIVDVQTTHVPQEVPPVSRNSCTLPKSLSSQQLTSSMSGTLYNCLMVNRLFYQITKEILNEKIIFSNEGHFNKFVDVLEKSLNARILKPKVLVLHKLFTAKQKTWEILKSRIDYSNIEHLELYMCPKLYPQFTTKESTLQLEKLRKLVVTGSRVLDDKFLINLSETCCNLQTLDIRACELVSDYGIYFIGQRCTQLKEINFGRKNRGSLITDLSCSVLIRNNKQLKTVGFAGCHISDKSIWDLAVNCNTTLERLSLNNCPLITNQLIPLILHSDYFERMSVLELRYVSSVTNWKPVIEFKRRQEFRGISMLIEVCDDLNRQMKKQELEMDKCLSKRIFRDIVIWMNELDDGDLPYQTFVEQQLQQQQQQQSVQLK</sequence>
<proteinExistence type="predicted"/>
<dbReference type="GO" id="GO:0031146">
    <property type="term" value="P:SCF-dependent proteasomal ubiquitin-dependent protein catabolic process"/>
    <property type="evidence" value="ECO:0007669"/>
    <property type="project" value="TreeGrafter"/>
</dbReference>
<feature type="coiled-coil region" evidence="1">
    <location>
        <begin position="479"/>
        <end position="506"/>
    </location>
</feature>
<dbReference type="InterPro" id="IPR032675">
    <property type="entry name" value="LRR_dom_sf"/>
</dbReference>
<dbReference type="OrthoDB" id="550575at2759"/>
<dbReference type="AlphaFoldDB" id="A0A9P8AGI0"/>
<dbReference type="SMART" id="SM00367">
    <property type="entry name" value="LRR_CC"/>
    <property type="match status" value="4"/>
</dbReference>